<protein>
    <submittedName>
        <fullName evidence="1">LADA_0B00848g1_1</fullName>
    </submittedName>
</protein>
<dbReference type="GO" id="GO:0005634">
    <property type="term" value="C:nucleus"/>
    <property type="evidence" value="ECO:0007669"/>
    <property type="project" value="TreeGrafter"/>
</dbReference>
<reference evidence="2" key="1">
    <citation type="submission" date="2016-03" db="EMBL/GenBank/DDBJ databases">
        <authorList>
            <person name="Devillers H."/>
        </authorList>
    </citation>
    <scope>NUCLEOTIDE SEQUENCE [LARGE SCALE GENOMIC DNA]</scope>
</reference>
<evidence type="ECO:0000313" key="1">
    <source>
        <dbReference type="EMBL" id="SCU79466.1"/>
    </source>
</evidence>
<dbReference type="InterPro" id="IPR052742">
    <property type="entry name" value="Mito_N-acetyltransferase"/>
</dbReference>
<dbReference type="PANTHER" id="PTHR43138:SF1">
    <property type="entry name" value="N-ACETYLTRANSFERASE ACA1"/>
    <property type="match status" value="1"/>
</dbReference>
<dbReference type="AlphaFoldDB" id="A0A1G4IRQ9"/>
<dbReference type="SUPFAM" id="SSF55729">
    <property type="entry name" value="Acyl-CoA N-acyltransferases (Nat)"/>
    <property type="match status" value="1"/>
</dbReference>
<dbReference type="EMBL" id="LT598456">
    <property type="protein sequence ID" value="SCU79466.1"/>
    <property type="molecule type" value="Genomic_DNA"/>
</dbReference>
<sequence length="222" mass="25431">MSQSLVNGPTFFEPLEVIKPLQFSLIGSGAIATAFPIYSAKDVPDSLIDFMHAQFNREIEEGLTYPYAKPLTRDEFLNSWFLSFCTIVLKTDKLQIDPSWTNWEKLLLGTFYIKPNYSGRCSHNCNAGFLVNPAQRGQKIGMRLGQIYLKWAPLLGYKYSVFNLVFVTNPASWRIWDKLQFDRIGYIPKVALLRGHEELVDAIMFGKDLTKIDPKLTEDLHL</sequence>
<name>A0A1G4IRQ9_9SACH</name>
<dbReference type="InterPro" id="IPR016181">
    <property type="entry name" value="Acyl_CoA_acyltransferase"/>
</dbReference>
<evidence type="ECO:0000313" key="2">
    <source>
        <dbReference type="Proteomes" id="UP000190274"/>
    </source>
</evidence>
<dbReference type="OrthoDB" id="10264707at2759"/>
<keyword evidence="2" id="KW-1185">Reference proteome</keyword>
<dbReference type="Proteomes" id="UP000190274">
    <property type="component" value="Chromosome B"/>
</dbReference>
<organism evidence="1 2">
    <name type="scientific">Lachancea dasiensis</name>
    <dbReference type="NCBI Taxonomy" id="1072105"/>
    <lineage>
        <taxon>Eukaryota</taxon>
        <taxon>Fungi</taxon>
        <taxon>Dikarya</taxon>
        <taxon>Ascomycota</taxon>
        <taxon>Saccharomycotina</taxon>
        <taxon>Saccharomycetes</taxon>
        <taxon>Saccharomycetales</taxon>
        <taxon>Saccharomycetaceae</taxon>
        <taxon>Lachancea</taxon>
    </lineage>
</organism>
<gene>
    <name evidence="1" type="ORF">LADA_0B00848G</name>
</gene>
<proteinExistence type="predicted"/>
<dbReference type="PANTHER" id="PTHR43138">
    <property type="entry name" value="ACETYLTRANSFERASE, GNAT FAMILY"/>
    <property type="match status" value="1"/>
</dbReference>
<accession>A0A1G4IRQ9</accession>
<dbReference type="Gene3D" id="3.40.630.30">
    <property type="match status" value="1"/>
</dbReference>